<feature type="domain" description="HTH tetR-type" evidence="3">
    <location>
        <begin position="5"/>
        <end position="65"/>
    </location>
</feature>
<dbReference type="InterPro" id="IPR023772">
    <property type="entry name" value="DNA-bd_HTH_TetR-type_CS"/>
</dbReference>
<evidence type="ECO:0000313" key="5">
    <source>
        <dbReference type="Proteomes" id="UP000468735"/>
    </source>
</evidence>
<dbReference type="OrthoDB" id="5242433at2"/>
<dbReference type="SUPFAM" id="SSF48498">
    <property type="entry name" value="Tetracyclin repressor-like, C-terminal domain"/>
    <property type="match status" value="1"/>
</dbReference>
<dbReference type="Gene3D" id="1.10.357.10">
    <property type="entry name" value="Tetracycline Repressor, domain 2"/>
    <property type="match status" value="1"/>
</dbReference>
<evidence type="ECO:0000313" key="4">
    <source>
        <dbReference type="EMBL" id="KAB2346946.1"/>
    </source>
</evidence>
<evidence type="ECO:0000259" key="3">
    <source>
        <dbReference type="PROSITE" id="PS50977"/>
    </source>
</evidence>
<keyword evidence="1 2" id="KW-0238">DNA-binding</keyword>
<name>A0A6H9YPN9_9ACTN</name>
<gene>
    <name evidence="4" type="ORF">F8566_22420</name>
</gene>
<dbReference type="InterPro" id="IPR036271">
    <property type="entry name" value="Tet_transcr_reg_TetR-rel_C_sf"/>
</dbReference>
<feature type="DNA-binding region" description="H-T-H motif" evidence="2">
    <location>
        <begin position="28"/>
        <end position="47"/>
    </location>
</feature>
<accession>A0A6H9YPN9</accession>
<sequence length="209" mass="22656">MGSSPGTKERILDAAERLFGERGFAGTSLRAVTEAAAVNVAAVNYHFRSKEGLLRAVVGRAMAAVNEDRERRLDELRSRGAKPSAEDLVRAFIEPAVSLEERHGERAGSVARFVSQVMFEPEPEIRQLFAAEVGPAEGRFLDALIEALPQLPAGEVAFRYRAMVGLLALHQIGTLSDLQPFDRPPKDRAADEAQRLINLIIGAVTAPAS</sequence>
<dbReference type="GO" id="GO:0000976">
    <property type="term" value="F:transcription cis-regulatory region binding"/>
    <property type="evidence" value="ECO:0007669"/>
    <property type="project" value="TreeGrafter"/>
</dbReference>
<dbReference type="RefSeq" id="WP_151562891.1">
    <property type="nucleotide sequence ID" value="NZ_WBMT01000010.1"/>
</dbReference>
<dbReference type="InterPro" id="IPR041586">
    <property type="entry name" value="PsrA_TetR_C"/>
</dbReference>
<dbReference type="PRINTS" id="PR00455">
    <property type="entry name" value="HTHTETR"/>
</dbReference>
<dbReference type="Pfam" id="PF17939">
    <property type="entry name" value="TetR_C_30"/>
    <property type="match status" value="1"/>
</dbReference>
<evidence type="ECO:0000256" key="1">
    <source>
        <dbReference type="ARBA" id="ARBA00023125"/>
    </source>
</evidence>
<dbReference type="PROSITE" id="PS50977">
    <property type="entry name" value="HTH_TETR_2"/>
    <property type="match status" value="1"/>
</dbReference>
<protein>
    <submittedName>
        <fullName evidence="4">TetR/AcrR family transcriptional regulator</fullName>
    </submittedName>
</protein>
<dbReference type="Proteomes" id="UP000468735">
    <property type="component" value="Unassembled WGS sequence"/>
</dbReference>
<dbReference type="InterPro" id="IPR050109">
    <property type="entry name" value="HTH-type_TetR-like_transc_reg"/>
</dbReference>
<dbReference type="PANTHER" id="PTHR30055">
    <property type="entry name" value="HTH-TYPE TRANSCRIPTIONAL REGULATOR RUTR"/>
    <property type="match status" value="1"/>
</dbReference>
<dbReference type="PANTHER" id="PTHR30055:SF235">
    <property type="entry name" value="TRANSCRIPTIONAL REGULATORY PROTEIN"/>
    <property type="match status" value="1"/>
</dbReference>
<reference evidence="4 5" key="1">
    <citation type="submission" date="2019-09" db="EMBL/GenBank/DDBJ databases">
        <title>Actinomadura physcomitrii sp. nov., a novel actinomycete isolated from moss [Physcomitrium sphaericum (Ludw) Fuernr].</title>
        <authorList>
            <person name="Zhuang X."/>
            <person name="Liu C."/>
        </authorList>
    </citation>
    <scope>NUCLEOTIDE SEQUENCE [LARGE SCALE GENOMIC DNA]</scope>
    <source>
        <strain evidence="4 5">HMC1</strain>
    </source>
</reference>
<keyword evidence="5" id="KW-1185">Reference proteome</keyword>
<dbReference type="AlphaFoldDB" id="A0A6H9YPN9"/>
<organism evidence="4 5">
    <name type="scientific">Actinomadura rudentiformis</name>
    <dbReference type="NCBI Taxonomy" id="359158"/>
    <lineage>
        <taxon>Bacteria</taxon>
        <taxon>Bacillati</taxon>
        <taxon>Actinomycetota</taxon>
        <taxon>Actinomycetes</taxon>
        <taxon>Streptosporangiales</taxon>
        <taxon>Thermomonosporaceae</taxon>
        <taxon>Actinomadura</taxon>
    </lineage>
</organism>
<evidence type="ECO:0000256" key="2">
    <source>
        <dbReference type="PROSITE-ProRule" id="PRU00335"/>
    </source>
</evidence>
<comment type="caution">
    <text evidence="4">The sequence shown here is derived from an EMBL/GenBank/DDBJ whole genome shotgun (WGS) entry which is preliminary data.</text>
</comment>
<dbReference type="InterPro" id="IPR009057">
    <property type="entry name" value="Homeodomain-like_sf"/>
</dbReference>
<dbReference type="EMBL" id="WBMT01000010">
    <property type="protein sequence ID" value="KAB2346946.1"/>
    <property type="molecule type" value="Genomic_DNA"/>
</dbReference>
<dbReference type="PROSITE" id="PS01081">
    <property type="entry name" value="HTH_TETR_1"/>
    <property type="match status" value="1"/>
</dbReference>
<dbReference type="Pfam" id="PF00440">
    <property type="entry name" value="TetR_N"/>
    <property type="match status" value="1"/>
</dbReference>
<proteinExistence type="predicted"/>
<dbReference type="SUPFAM" id="SSF46689">
    <property type="entry name" value="Homeodomain-like"/>
    <property type="match status" value="1"/>
</dbReference>
<dbReference type="InterPro" id="IPR001647">
    <property type="entry name" value="HTH_TetR"/>
</dbReference>
<dbReference type="GO" id="GO:0003700">
    <property type="term" value="F:DNA-binding transcription factor activity"/>
    <property type="evidence" value="ECO:0007669"/>
    <property type="project" value="TreeGrafter"/>
</dbReference>